<keyword evidence="2" id="KW-1185">Reference proteome</keyword>
<sequence>MEACAQKTLFHHRLHTSNGDQPGGNTWTSVTGRVVTLENTTLLQLTELERLTLQQLAIAKLQALNLGCQIRMPRDGVPEAKQRGSLGSHEPVKL</sequence>
<protein>
    <submittedName>
        <fullName evidence="1">Uncharacterized protein</fullName>
    </submittedName>
</protein>
<organism evidence="1 2">
    <name type="scientific">Halocaridina rubra</name>
    <name type="common">Hawaiian red shrimp</name>
    <dbReference type="NCBI Taxonomy" id="373956"/>
    <lineage>
        <taxon>Eukaryota</taxon>
        <taxon>Metazoa</taxon>
        <taxon>Ecdysozoa</taxon>
        <taxon>Arthropoda</taxon>
        <taxon>Crustacea</taxon>
        <taxon>Multicrustacea</taxon>
        <taxon>Malacostraca</taxon>
        <taxon>Eumalacostraca</taxon>
        <taxon>Eucarida</taxon>
        <taxon>Decapoda</taxon>
        <taxon>Pleocyemata</taxon>
        <taxon>Caridea</taxon>
        <taxon>Atyoidea</taxon>
        <taxon>Atyidae</taxon>
        <taxon>Halocaridina</taxon>
    </lineage>
</organism>
<dbReference type="EMBL" id="JAXCGZ010015552">
    <property type="protein sequence ID" value="KAK7070095.1"/>
    <property type="molecule type" value="Genomic_DNA"/>
</dbReference>
<accession>A0AAN8WPX6</accession>
<dbReference type="Proteomes" id="UP001381693">
    <property type="component" value="Unassembled WGS sequence"/>
</dbReference>
<proteinExistence type="predicted"/>
<evidence type="ECO:0000313" key="2">
    <source>
        <dbReference type="Proteomes" id="UP001381693"/>
    </source>
</evidence>
<feature type="non-terminal residue" evidence="1">
    <location>
        <position position="94"/>
    </location>
</feature>
<dbReference type="AlphaFoldDB" id="A0AAN8WPX6"/>
<name>A0AAN8WPX6_HALRR</name>
<reference evidence="1 2" key="1">
    <citation type="submission" date="2023-11" db="EMBL/GenBank/DDBJ databases">
        <title>Halocaridina rubra genome assembly.</title>
        <authorList>
            <person name="Smith C."/>
        </authorList>
    </citation>
    <scope>NUCLEOTIDE SEQUENCE [LARGE SCALE GENOMIC DNA]</scope>
    <source>
        <strain evidence="1">EP-1</strain>
        <tissue evidence="1">Whole</tissue>
    </source>
</reference>
<gene>
    <name evidence="1" type="ORF">SK128_019678</name>
</gene>
<evidence type="ECO:0000313" key="1">
    <source>
        <dbReference type="EMBL" id="KAK7070095.1"/>
    </source>
</evidence>
<comment type="caution">
    <text evidence="1">The sequence shown here is derived from an EMBL/GenBank/DDBJ whole genome shotgun (WGS) entry which is preliminary data.</text>
</comment>